<evidence type="ECO:0008006" key="4">
    <source>
        <dbReference type="Google" id="ProtNLM"/>
    </source>
</evidence>
<dbReference type="Pfam" id="PF00834">
    <property type="entry name" value="Ribul_P_3_epim"/>
    <property type="match status" value="1"/>
</dbReference>
<sequence>MLEIDGGVKVNNIQEIASYGADVFVSGSGIFGTANYQETIDQMRQELTIL</sequence>
<dbReference type="AlphaFoldDB" id="A0A382N0A0"/>
<gene>
    <name evidence="3" type="ORF">METZ01_LOCUS306862</name>
</gene>
<protein>
    <recommendedName>
        <fullName evidence="4">Ribulose-phosphate 3-epimerase</fullName>
    </recommendedName>
</protein>
<accession>A0A382N0A0</accession>
<dbReference type="GO" id="GO:0016857">
    <property type="term" value="F:racemase and epimerase activity, acting on carbohydrates and derivatives"/>
    <property type="evidence" value="ECO:0007669"/>
    <property type="project" value="InterPro"/>
</dbReference>
<dbReference type="GO" id="GO:0046872">
    <property type="term" value="F:metal ion binding"/>
    <property type="evidence" value="ECO:0007669"/>
    <property type="project" value="UniProtKB-KW"/>
</dbReference>
<evidence type="ECO:0000256" key="1">
    <source>
        <dbReference type="ARBA" id="ARBA00022723"/>
    </source>
</evidence>
<evidence type="ECO:0000313" key="3">
    <source>
        <dbReference type="EMBL" id="SVC54008.1"/>
    </source>
</evidence>
<dbReference type="SUPFAM" id="SSF51366">
    <property type="entry name" value="Ribulose-phoshate binding barrel"/>
    <property type="match status" value="1"/>
</dbReference>
<evidence type="ECO:0000256" key="2">
    <source>
        <dbReference type="ARBA" id="ARBA00023235"/>
    </source>
</evidence>
<organism evidence="3">
    <name type="scientific">marine metagenome</name>
    <dbReference type="NCBI Taxonomy" id="408172"/>
    <lineage>
        <taxon>unclassified sequences</taxon>
        <taxon>metagenomes</taxon>
        <taxon>ecological metagenomes</taxon>
    </lineage>
</organism>
<dbReference type="EMBL" id="UINC01096811">
    <property type="protein sequence ID" value="SVC54008.1"/>
    <property type="molecule type" value="Genomic_DNA"/>
</dbReference>
<name>A0A382N0A0_9ZZZZ</name>
<reference evidence="3" key="1">
    <citation type="submission" date="2018-05" db="EMBL/GenBank/DDBJ databases">
        <authorList>
            <person name="Lanie J.A."/>
            <person name="Ng W.-L."/>
            <person name="Kazmierczak K.M."/>
            <person name="Andrzejewski T.M."/>
            <person name="Davidsen T.M."/>
            <person name="Wayne K.J."/>
            <person name="Tettelin H."/>
            <person name="Glass J.I."/>
            <person name="Rusch D."/>
            <person name="Podicherti R."/>
            <person name="Tsui H.-C.T."/>
            <person name="Winkler M.E."/>
        </authorList>
    </citation>
    <scope>NUCLEOTIDE SEQUENCE</scope>
</reference>
<dbReference type="GO" id="GO:0005975">
    <property type="term" value="P:carbohydrate metabolic process"/>
    <property type="evidence" value="ECO:0007669"/>
    <property type="project" value="InterPro"/>
</dbReference>
<keyword evidence="2" id="KW-0413">Isomerase</keyword>
<proteinExistence type="predicted"/>
<dbReference type="InterPro" id="IPR013785">
    <property type="entry name" value="Aldolase_TIM"/>
</dbReference>
<dbReference type="Gene3D" id="3.20.20.70">
    <property type="entry name" value="Aldolase class I"/>
    <property type="match status" value="1"/>
</dbReference>
<dbReference type="InterPro" id="IPR011060">
    <property type="entry name" value="RibuloseP-bd_barrel"/>
</dbReference>
<dbReference type="InterPro" id="IPR000056">
    <property type="entry name" value="Ribul_P_3_epim-like"/>
</dbReference>
<keyword evidence="1" id="KW-0479">Metal-binding</keyword>